<dbReference type="CDD" id="cd11330">
    <property type="entry name" value="AmyAc_OligoGlu"/>
    <property type="match status" value="1"/>
</dbReference>
<dbReference type="GO" id="GO:0004556">
    <property type="term" value="F:alpha-amylase activity"/>
    <property type="evidence" value="ECO:0007669"/>
    <property type="project" value="TreeGrafter"/>
</dbReference>
<dbReference type="InterPro" id="IPR045857">
    <property type="entry name" value="O16G_dom_2"/>
</dbReference>
<feature type="region of interest" description="Disordered" evidence="4">
    <location>
        <begin position="1"/>
        <end position="23"/>
    </location>
</feature>
<dbReference type="Proteomes" id="UP000477849">
    <property type="component" value="Unassembled WGS sequence"/>
</dbReference>
<comment type="caution">
    <text evidence="6">The sequence shown here is derived from an EMBL/GenBank/DDBJ whole genome shotgun (WGS) entry which is preliminary data.</text>
</comment>
<feature type="domain" description="Glycosyl hydrolase family 13 catalytic" evidence="5">
    <location>
        <begin position="37"/>
        <end position="429"/>
    </location>
</feature>
<evidence type="ECO:0000256" key="1">
    <source>
        <dbReference type="ARBA" id="ARBA00008061"/>
    </source>
</evidence>
<evidence type="ECO:0000259" key="5">
    <source>
        <dbReference type="SMART" id="SM00642"/>
    </source>
</evidence>
<keyword evidence="3" id="KW-0326">Glycosidase</keyword>
<dbReference type="FunFam" id="3.90.400.10:FF:000002">
    <property type="entry name" value="Sucrose isomerase"/>
    <property type="match status" value="1"/>
</dbReference>
<name>A0A6M1RX01_9HYPH</name>
<keyword evidence="7" id="KW-1185">Reference proteome</keyword>
<keyword evidence="2" id="KW-0378">Hydrolase</keyword>
<dbReference type="Pfam" id="PF00128">
    <property type="entry name" value="Alpha-amylase"/>
    <property type="match status" value="1"/>
</dbReference>
<dbReference type="Gene3D" id="2.60.40.1180">
    <property type="entry name" value="Golgi alpha-mannosidase II"/>
    <property type="match status" value="1"/>
</dbReference>
<dbReference type="GO" id="GO:0009313">
    <property type="term" value="P:oligosaccharide catabolic process"/>
    <property type="evidence" value="ECO:0007669"/>
    <property type="project" value="TreeGrafter"/>
</dbReference>
<dbReference type="Pfam" id="PF02806">
    <property type="entry name" value="Alpha-amylase_C"/>
    <property type="match status" value="1"/>
</dbReference>
<dbReference type="SUPFAM" id="SSF51445">
    <property type="entry name" value="(Trans)glycosidases"/>
    <property type="match status" value="1"/>
</dbReference>
<evidence type="ECO:0000313" key="7">
    <source>
        <dbReference type="Proteomes" id="UP000477849"/>
    </source>
</evidence>
<comment type="similarity">
    <text evidence="1">Belongs to the glycosyl hydrolase 13 family.</text>
</comment>
<evidence type="ECO:0000256" key="3">
    <source>
        <dbReference type="ARBA" id="ARBA00023295"/>
    </source>
</evidence>
<dbReference type="SUPFAM" id="SSF51011">
    <property type="entry name" value="Glycosyl hydrolase domain"/>
    <property type="match status" value="1"/>
</dbReference>
<gene>
    <name evidence="6" type="ORF">G6N76_02560</name>
</gene>
<accession>A0A6M1RX01</accession>
<organism evidence="6 7">
    <name type="scientific">Rhizobium daejeonense</name>
    <dbReference type="NCBI Taxonomy" id="240521"/>
    <lineage>
        <taxon>Bacteria</taxon>
        <taxon>Pseudomonadati</taxon>
        <taxon>Pseudomonadota</taxon>
        <taxon>Alphaproteobacteria</taxon>
        <taxon>Hyphomicrobiales</taxon>
        <taxon>Rhizobiaceae</taxon>
        <taxon>Rhizobium/Agrobacterium group</taxon>
        <taxon>Rhizobium</taxon>
    </lineage>
</organism>
<dbReference type="SMART" id="SM00642">
    <property type="entry name" value="Aamy"/>
    <property type="match status" value="1"/>
</dbReference>
<dbReference type="EMBL" id="JAAKZH010000001">
    <property type="protein sequence ID" value="NGO62541.1"/>
    <property type="molecule type" value="Genomic_DNA"/>
</dbReference>
<sequence length="566" mass="63060">MTSSHSKAPNKAPSKAHDKTKSGVGTADWWRGAVIYQVYPRSFQDTNGDGIGDLKGVAEKLPYIASLGVDAIWLSPFFTSPMADMGYDVSDYCDVDPMFGTLADFDAMMAEAHRLGLKIIIDQVLSHTSDQHPWFKESRSSRDNPKADWFVWAEAKPDGTAPTNWLSVFGGPAWEWDGVRKQYYMHNFLASQPDLNFHNAEVRDALLKAVRFWLERGVDGFRLDTVNYYFHDEKLRDNPPHAPDSDDAGLDAPDVNPYGMQNHLYDKTRPENVEFLKSFRALLDEYPDRTSVGEVGDGARSLKTVAAYTAGGDKLHMCYTFDLLGPDFTPSHIRRCVEDFFRSVTDGWVCWAFSNHDVTRHASRFAQSEAERAKVAKLAISVLATLRGSICLYQGEELGLPEAELAFEDLRDPYGIRFWPAFKGRDGCRTPMPWRGEMANAGFTTASKPWLPVPTEHAALAVDVQDGQQASVLEHYRAMLAFRKTHGALIDGDMQFLDAGDDVLAFIRANGEERLLFAFNMGRKAHKVALPAAVSVKQVLDLPGHGGTVEKKSLHLAPLDGFCAIL</sequence>
<dbReference type="RefSeq" id="WP_163900266.1">
    <property type="nucleotide sequence ID" value="NZ_CP048427.1"/>
</dbReference>
<dbReference type="PANTHER" id="PTHR10357:SF179">
    <property type="entry name" value="NEUTRAL AND BASIC AMINO ACID TRANSPORT PROTEIN RBAT"/>
    <property type="match status" value="1"/>
</dbReference>
<dbReference type="Gene3D" id="3.20.20.80">
    <property type="entry name" value="Glycosidases"/>
    <property type="match status" value="2"/>
</dbReference>
<reference evidence="6 7" key="1">
    <citation type="submission" date="2020-02" db="EMBL/GenBank/DDBJ databases">
        <title>Genome sequence of the type strain CCBAU10050 of Rhizobium daejeonense.</title>
        <authorList>
            <person name="Gao J."/>
            <person name="Sun J."/>
        </authorList>
    </citation>
    <scope>NUCLEOTIDE SEQUENCE [LARGE SCALE GENOMIC DNA]</scope>
    <source>
        <strain evidence="6 7">CCBAU10050</strain>
    </source>
</reference>
<dbReference type="InterPro" id="IPR017853">
    <property type="entry name" value="GH"/>
</dbReference>
<dbReference type="InterPro" id="IPR013780">
    <property type="entry name" value="Glyco_hydro_b"/>
</dbReference>
<dbReference type="InterPro" id="IPR006048">
    <property type="entry name" value="A-amylase/branching_C"/>
</dbReference>
<dbReference type="Gene3D" id="3.90.400.10">
    <property type="entry name" value="Oligo-1,6-glucosidase, Domain 2"/>
    <property type="match status" value="1"/>
</dbReference>
<evidence type="ECO:0000313" key="6">
    <source>
        <dbReference type="EMBL" id="NGO62541.1"/>
    </source>
</evidence>
<protein>
    <submittedName>
        <fullName evidence="6">Alpha-glucosidase</fullName>
    </submittedName>
</protein>
<dbReference type="AlphaFoldDB" id="A0A6M1RX01"/>
<proteinExistence type="inferred from homology"/>
<evidence type="ECO:0000256" key="2">
    <source>
        <dbReference type="ARBA" id="ARBA00022801"/>
    </source>
</evidence>
<dbReference type="InterPro" id="IPR006047">
    <property type="entry name" value="GH13_cat_dom"/>
</dbReference>
<dbReference type="PANTHER" id="PTHR10357">
    <property type="entry name" value="ALPHA-AMYLASE FAMILY MEMBER"/>
    <property type="match status" value="1"/>
</dbReference>
<evidence type="ECO:0000256" key="4">
    <source>
        <dbReference type="SAM" id="MobiDB-lite"/>
    </source>
</evidence>